<dbReference type="InterPro" id="IPR016166">
    <property type="entry name" value="FAD-bd_PCMH"/>
</dbReference>
<dbReference type="PANTHER" id="PTHR42973:SF54">
    <property type="entry name" value="FAD-BINDING PCMH-TYPE DOMAIN-CONTAINING PROTEIN"/>
    <property type="match status" value="1"/>
</dbReference>
<dbReference type="InterPro" id="IPR006094">
    <property type="entry name" value="Oxid_FAD_bind_N"/>
</dbReference>
<dbReference type="GO" id="GO:0071949">
    <property type="term" value="F:FAD binding"/>
    <property type="evidence" value="ECO:0007669"/>
    <property type="project" value="InterPro"/>
</dbReference>
<dbReference type="InterPro" id="IPR016169">
    <property type="entry name" value="FAD-bd_PCMH_sub2"/>
</dbReference>
<dbReference type="AlphaFoldDB" id="A0A1L7WPE1"/>
<dbReference type="STRING" id="576137.A0A1L7WPE1"/>
<dbReference type="SUPFAM" id="SSF56176">
    <property type="entry name" value="FAD-binding/transporter-associated domain-like"/>
    <property type="match status" value="1"/>
</dbReference>
<dbReference type="InterPro" id="IPR050416">
    <property type="entry name" value="FAD-linked_Oxidoreductase"/>
</dbReference>
<dbReference type="OrthoDB" id="2151789at2759"/>
<evidence type="ECO:0000256" key="1">
    <source>
        <dbReference type="ARBA" id="ARBA00005466"/>
    </source>
</evidence>
<organism evidence="6 7">
    <name type="scientific">Phialocephala subalpina</name>
    <dbReference type="NCBI Taxonomy" id="576137"/>
    <lineage>
        <taxon>Eukaryota</taxon>
        <taxon>Fungi</taxon>
        <taxon>Dikarya</taxon>
        <taxon>Ascomycota</taxon>
        <taxon>Pezizomycotina</taxon>
        <taxon>Leotiomycetes</taxon>
        <taxon>Helotiales</taxon>
        <taxon>Mollisiaceae</taxon>
        <taxon>Phialocephala</taxon>
        <taxon>Phialocephala fortinii species complex</taxon>
    </lineage>
</organism>
<sequence length="517" mass="55875">MVSLARSLQTVLDAPAPSKLSSTLIDQYQDCVSRNASAFDAIAISSSESSEIRAVKTTNALFLLFNPRVITPSSSTYTQAQQQNWSTTCWLPAACIVKLHNTLEVALALKIVTFFQCKFAVRGAGHNSNPGCSSVGKDGVLLDLSEMNEVVLSDDREVASIGPGATWDGVYEVLEKDEKTVVGGRASGVGVGGLVTGGGMSHFSNCWGMVCDNVKSFEVVLADSSIVQANAKANVDLFKALKGGQLNFGIVTRFDLQTFSDFHVWYTFRVYSAADIKQVMDATVKVQHSMEKDDRIGLFLSINPGFLVAGLLYKGQVSGTPSAFKVFDDIAPMAVPLPETQGTQFSVAKASTMAEKKKRETGVASVRVDADVYLELHKKLQEIAADSPFTLVFTIQPIGPAAVEKGKAQGGNCMNIPSEPHSFLGIMVEWTDDKDDGAARAKIRELIKTIEDTTRERGLLLDFMFMNDAGPIQSPLKSYGEEMVGFLQGQSKKWDPEGVFQKLQNGGHLLSRLDVAG</sequence>
<keyword evidence="3" id="KW-0274">FAD</keyword>
<keyword evidence="7" id="KW-1185">Reference proteome</keyword>
<protein>
    <recommendedName>
        <fullName evidence="5">FAD-binding PCMH-type domain-containing protein</fullName>
    </recommendedName>
</protein>
<evidence type="ECO:0000313" key="7">
    <source>
        <dbReference type="Proteomes" id="UP000184330"/>
    </source>
</evidence>
<dbReference type="GO" id="GO:0016491">
    <property type="term" value="F:oxidoreductase activity"/>
    <property type="evidence" value="ECO:0007669"/>
    <property type="project" value="UniProtKB-KW"/>
</dbReference>
<comment type="similarity">
    <text evidence="1">Belongs to the oxygen-dependent FAD-linked oxidoreductase family.</text>
</comment>
<dbReference type="Gene3D" id="3.30.465.10">
    <property type="match status" value="1"/>
</dbReference>
<gene>
    <name evidence="6" type="ORF">PAC_04524</name>
</gene>
<dbReference type="Proteomes" id="UP000184330">
    <property type="component" value="Unassembled WGS sequence"/>
</dbReference>
<evidence type="ECO:0000256" key="3">
    <source>
        <dbReference type="ARBA" id="ARBA00022827"/>
    </source>
</evidence>
<dbReference type="Pfam" id="PF01565">
    <property type="entry name" value="FAD_binding_4"/>
    <property type="match status" value="1"/>
</dbReference>
<dbReference type="PROSITE" id="PS51387">
    <property type="entry name" value="FAD_PCMH"/>
    <property type="match status" value="1"/>
</dbReference>
<dbReference type="InterPro" id="IPR036318">
    <property type="entry name" value="FAD-bd_PCMH-like_sf"/>
</dbReference>
<feature type="domain" description="FAD-binding PCMH-type" evidence="5">
    <location>
        <begin position="89"/>
        <end position="261"/>
    </location>
</feature>
<name>A0A1L7WPE1_9HELO</name>
<dbReference type="EMBL" id="FJOG01000005">
    <property type="protein sequence ID" value="CZR54640.1"/>
    <property type="molecule type" value="Genomic_DNA"/>
</dbReference>
<dbReference type="PANTHER" id="PTHR42973">
    <property type="entry name" value="BINDING OXIDOREDUCTASE, PUTATIVE (AFU_ORTHOLOGUE AFUA_1G17690)-RELATED"/>
    <property type="match status" value="1"/>
</dbReference>
<keyword evidence="2" id="KW-0285">Flavoprotein</keyword>
<proteinExistence type="inferred from homology"/>
<evidence type="ECO:0000256" key="4">
    <source>
        <dbReference type="ARBA" id="ARBA00023002"/>
    </source>
</evidence>
<keyword evidence="4" id="KW-0560">Oxidoreductase</keyword>
<accession>A0A1L7WPE1</accession>
<evidence type="ECO:0000313" key="6">
    <source>
        <dbReference type="EMBL" id="CZR54640.1"/>
    </source>
</evidence>
<reference evidence="6 7" key="1">
    <citation type="submission" date="2016-03" db="EMBL/GenBank/DDBJ databases">
        <authorList>
            <person name="Ploux O."/>
        </authorList>
    </citation>
    <scope>NUCLEOTIDE SEQUENCE [LARGE SCALE GENOMIC DNA]</scope>
    <source>
        <strain evidence="6 7">UAMH 11012</strain>
    </source>
</reference>
<evidence type="ECO:0000256" key="2">
    <source>
        <dbReference type="ARBA" id="ARBA00022630"/>
    </source>
</evidence>
<evidence type="ECO:0000259" key="5">
    <source>
        <dbReference type="PROSITE" id="PS51387"/>
    </source>
</evidence>